<dbReference type="AlphaFoldDB" id="X1B5D3"/>
<organism evidence="1">
    <name type="scientific">marine sediment metagenome</name>
    <dbReference type="NCBI Taxonomy" id="412755"/>
    <lineage>
        <taxon>unclassified sequences</taxon>
        <taxon>metagenomes</taxon>
        <taxon>ecological metagenomes</taxon>
    </lineage>
</organism>
<protein>
    <submittedName>
        <fullName evidence="1">Uncharacterized protein</fullName>
    </submittedName>
</protein>
<reference evidence="1" key="1">
    <citation type="journal article" date="2014" name="Front. Microbiol.">
        <title>High frequency of phylogenetically diverse reductive dehalogenase-homologous genes in deep subseafloor sedimentary metagenomes.</title>
        <authorList>
            <person name="Kawai M."/>
            <person name="Futagami T."/>
            <person name="Toyoda A."/>
            <person name="Takaki Y."/>
            <person name="Nishi S."/>
            <person name="Hori S."/>
            <person name="Arai W."/>
            <person name="Tsubouchi T."/>
            <person name="Morono Y."/>
            <person name="Uchiyama I."/>
            <person name="Ito T."/>
            <person name="Fujiyama A."/>
            <person name="Inagaki F."/>
            <person name="Takami H."/>
        </authorList>
    </citation>
    <scope>NUCLEOTIDE SEQUENCE</scope>
    <source>
        <strain evidence="1">Expedition CK06-06</strain>
    </source>
</reference>
<dbReference type="EMBL" id="BART01005539">
    <property type="protein sequence ID" value="GAG67241.1"/>
    <property type="molecule type" value="Genomic_DNA"/>
</dbReference>
<proteinExistence type="predicted"/>
<gene>
    <name evidence="1" type="ORF">S01H4_12787</name>
</gene>
<comment type="caution">
    <text evidence="1">The sequence shown here is derived from an EMBL/GenBank/DDBJ whole genome shotgun (WGS) entry which is preliminary data.</text>
</comment>
<evidence type="ECO:0000313" key="1">
    <source>
        <dbReference type="EMBL" id="GAG67241.1"/>
    </source>
</evidence>
<sequence>VKSNKWMPDLWDDIRWPGEGYFYNEPRFGHPAMTPLKLAKRCII</sequence>
<name>X1B5D3_9ZZZZ</name>
<feature type="non-terminal residue" evidence="1">
    <location>
        <position position="1"/>
    </location>
</feature>
<accession>X1B5D3</accession>